<protein>
    <recommendedName>
        <fullName evidence="1">AAA+ ATPase domain-containing protein</fullName>
    </recommendedName>
</protein>
<dbReference type="CDD" id="cd18037">
    <property type="entry name" value="DEXSc_Pif1_like"/>
    <property type="match status" value="1"/>
</dbReference>
<dbReference type="Pfam" id="PF05970">
    <property type="entry name" value="PIF1"/>
    <property type="match status" value="1"/>
</dbReference>
<reference evidence="2" key="1">
    <citation type="journal article" date="2020" name="Nature">
        <title>Giant virus diversity and host interactions through global metagenomics.</title>
        <authorList>
            <person name="Schulz F."/>
            <person name="Roux S."/>
            <person name="Paez-Espino D."/>
            <person name="Jungbluth S."/>
            <person name="Walsh D.A."/>
            <person name="Denef V.J."/>
            <person name="McMahon K.D."/>
            <person name="Konstantinidis K.T."/>
            <person name="Eloe-Fadrosh E.A."/>
            <person name="Kyrpides N.C."/>
            <person name="Woyke T."/>
        </authorList>
    </citation>
    <scope>NUCLEOTIDE SEQUENCE</scope>
    <source>
        <strain evidence="2">GVMAG-M-3300023184-60</strain>
    </source>
</reference>
<feature type="domain" description="AAA+ ATPase" evidence="1">
    <location>
        <begin position="17"/>
        <end position="151"/>
    </location>
</feature>
<dbReference type="SMART" id="SM00382">
    <property type="entry name" value="AAA"/>
    <property type="match status" value="1"/>
</dbReference>
<dbReference type="PANTHER" id="PTHR47642:SF5">
    <property type="entry name" value="ATP-DEPENDENT DNA HELICASE"/>
    <property type="match status" value="1"/>
</dbReference>
<evidence type="ECO:0000313" key="2">
    <source>
        <dbReference type="EMBL" id="QHT89375.1"/>
    </source>
</evidence>
<proteinExistence type="predicted"/>
<accession>A0A6C0IAE2</accession>
<dbReference type="PANTHER" id="PTHR47642">
    <property type="entry name" value="ATP-DEPENDENT DNA HELICASE"/>
    <property type="match status" value="1"/>
</dbReference>
<dbReference type="CDD" id="cd18809">
    <property type="entry name" value="SF1_C_RecD"/>
    <property type="match status" value="1"/>
</dbReference>
<dbReference type="AlphaFoldDB" id="A0A6C0IAE2"/>
<dbReference type="InterPro" id="IPR027417">
    <property type="entry name" value="P-loop_NTPase"/>
</dbReference>
<dbReference type="InterPro" id="IPR003593">
    <property type="entry name" value="AAA+_ATPase"/>
</dbReference>
<evidence type="ECO:0000259" key="1">
    <source>
        <dbReference type="SMART" id="SM00382"/>
    </source>
</evidence>
<dbReference type="SUPFAM" id="SSF52540">
    <property type="entry name" value="P-loop containing nucleoside triphosphate hydrolases"/>
    <property type="match status" value="2"/>
</dbReference>
<dbReference type="InterPro" id="IPR010285">
    <property type="entry name" value="DNA_helicase_pif1-like_DEAD"/>
</dbReference>
<dbReference type="GO" id="GO:0006281">
    <property type="term" value="P:DNA repair"/>
    <property type="evidence" value="ECO:0007669"/>
    <property type="project" value="InterPro"/>
</dbReference>
<dbReference type="GO" id="GO:0000723">
    <property type="term" value="P:telomere maintenance"/>
    <property type="evidence" value="ECO:0007669"/>
    <property type="project" value="InterPro"/>
</dbReference>
<dbReference type="EMBL" id="MN740139">
    <property type="protein sequence ID" value="QHT89375.1"/>
    <property type="molecule type" value="Genomic_DNA"/>
</dbReference>
<dbReference type="InterPro" id="IPR051055">
    <property type="entry name" value="PIF1_helicase"/>
</dbReference>
<dbReference type="Gene3D" id="3.40.50.300">
    <property type="entry name" value="P-loop containing nucleotide triphosphate hydrolases"/>
    <property type="match status" value="2"/>
</dbReference>
<organism evidence="2">
    <name type="scientific">viral metagenome</name>
    <dbReference type="NCBI Taxonomy" id="1070528"/>
    <lineage>
        <taxon>unclassified sequences</taxon>
        <taxon>metagenomes</taxon>
        <taxon>organismal metagenomes</taxon>
    </lineage>
</organism>
<name>A0A6C0IAE2_9ZZZZ</name>
<sequence length="418" mass="46673">MELLNNKQRLAAEQTMNGENILITGPAGTGKSYTIKFIIDLLNSDNKKVGLTATTGTAAFIIGGQTIHSFMGFGIGTERLADIFINIKKHPSIYKRLVELDVLIIDEVSMLDCALFEKISDILCYIKSYSTKDTGLLNKPFGGVQIILIGDFCQLAPVNGFYCFLSKLWEAANIKVVLLDELVRQTDDLLFQQILQIIRKGKCTDNILKVLNVLKDTQFDDEIIPTKLYPKNINVDKINDIEISKLKEAGNKTQIYNAEATKDNIKNISKYNVELVENSQVIVTRNIDISAGIVNGMRGVVKKLFSDFVIIKDVDGNLHNILYYKDVVDNTDRADKTAKSHISHMPLKVSYALSIHKSQGMTIDALEIDLGENIFTCGQAYTALSRAKSLKNIKVIDVSKQSFKINPFVKAFYSKITK</sequence>
<dbReference type="GO" id="GO:0003678">
    <property type="term" value="F:DNA helicase activity"/>
    <property type="evidence" value="ECO:0007669"/>
    <property type="project" value="InterPro"/>
</dbReference>